<evidence type="ECO:0000313" key="5">
    <source>
        <dbReference type="EMBL" id="KAK9110788.1"/>
    </source>
</evidence>
<gene>
    <name evidence="5" type="ORF">Sjap_018848</name>
</gene>
<dbReference type="EMBL" id="JBBNAE010000007">
    <property type="protein sequence ID" value="KAK9110788.1"/>
    <property type="molecule type" value="Genomic_DNA"/>
</dbReference>
<feature type="compositionally biased region" description="Acidic residues" evidence="4">
    <location>
        <begin position="922"/>
        <end position="931"/>
    </location>
</feature>
<dbReference type="Pfam" id="PF04931">
    <property type="entry name" value="DNA_pol_phi"/>
    <property type="match status" value="1"/>
</dbReference>
<comment type="similarity">
    <text evidence="2">Belongs to the MYBBP1A family.</text>
</comment>
<evidence type="ECO:0000313" key="6">
    <source>
        <dbReference type="Proteomes" id="UP001417504"/>
    </source>
</evidence>
<sequence>MGSKKRDSSAVVEVDGRIDGAAEVEGGEDNSGELVSVLLSSVKPMERRKKRKQLDKEKHRASSEKREVQPVRVMDEGRKADEPQASLGLLMSNMSQTQLHMSVFTDLASADSLRRQAAAKTLVMELEGAQNEHEKRGADEAGLQLEAEKNDGLNNCARSLVYAIRRLIRGVSSSRECARQGFALGLTLLVGQFPCIKLDSLLKLITDLLEVSSSMKGQEVRDCLLGRLFAYGAIARSGRMTHEWVSDERTSYLKEFTSLLISLSTKKRYLREPAVAVVLEMVEKLPVEALLSQVLEAPGMHEWFQEAVNIGNPDALLLALKMRQKICNDNEAFSKLLPYPFNPEKLFANNHLTSLVPCFKESTFCQPRVHGIWSALVDILLRNMGTQDEDAVIGVATSKKHKKSRKGNSEEEIEKNLRSFSEIVIEGSLLTSSHDRKHLAFDVLLLLLPRLPASCVQIALSYKLVHGLMDILSTKDAWLYKAAHHFLMEIVNWVRNDDDQQVAVILALQKHSGGRFDSITRTKTVRDLVGSFNTEKGCMLFVQNLVDMFLDEGNEVDEPSDQSQTTDENCEMGLVEDKDSSSAMGSYDILKSWVIDSLIHVLKDIKLNQEAEIRVQKEIMKFLAVQGLFSASLGTEVTSFELHEKFRWPKAATSSALCQMCIGQLQLLLSNAQKGEGSSSNALEPADLGSYFMRFLGTLCNIPSVSFYRNLSNEDDKAFKKLLATETRLALEERNMGPGIVANKLHALRYLLIQLVLQLLLRPGEFHEASSELVICCNKMFPSPDPLEFSEDDDDSSSDEPVLMDVLVDTMLSLLPQSSAPMRTAIEQVFKYFCGLITNAGLLRMLRVIKKDLKPARHQAISSDDDENEDDADVLDIDETGDVDEVGAIGVGESDEEVDDSDGGPGNESGNESDEVMHEGSDDSDGGMDDDAMFRMDSYLAQMCRERKNQGGSESAHSQLVLFKLRDEQFLTVYSNLAQALVNPSTMEASEQLGQRIWGILQKKVFKCKEYPRGETSTLESLLRRNLRLASKPFKKKKSVAGMSKKKLLALANRQKIIASLAQQSTHWILKIIHAKELSEPELQSVLDIFRQVLSDFFNNKKSQLKLAFMKEVFQRQPWIGLGLFQFLLDECGSAKYEFRRVSSLEVVELVLRSSVSIKADGEENTAAMFLLDHMSSLSDLIGKLVVNMPKKQAWRAQVRKFCGYIFKVITTHNLIKKFLKTLSKDSYDPCAFQLGDLFLSLKKQIRSQKNRSNAKPKELLEW</sequence>
<feature type="region of interest" description="Disordered" evidence="4">
    <location>
        <begin position="1"/>
        <end position="69"/>
    </location>
</feature>
<evidence type="ECO:0000256" key="2">
    <source>
        <dbReference type="ARBA" id="ARBA00006809"/>
    </source>
</evidence>
<dbReference type="Proteomes" id="UP001417504">
    <property type="component" value="Unassembled WGS sequence"/>
</dbReference>
<feature type="compositionally biased region" description="Acidic residues" evidence="4">
    <location>
        <begin position="893"/>
        <end position="902"/>
    </location>
</feature>
<dbReference type="InterPro" id="IPR007015">
    <property type="entry name" value="DNA_pol_V/MYBBP1A"/>
</dbReference>
<reference evidence="5 6" key="1">
    <citation type="submission" date="2024-01" db="EMBL/GenBank/DDBJ databases">
        <title>Genome assemblies of Stephania.</title>
        <authorList>
            <person name="Yang L."/>
        </authorList>
    </citation>
    <scope>NUCLEOTIDE SEQUENCE [LARGE SCALE GENOMIC DNA]</scope>
    <source>
        <strain evidence="5">QJT</strain>
        <tissue evidence="5">Leaf</tissue>
    </source>
</reference>
<keyword evidence="3" id="KW-0539">Nucleus</keyword>
<dbReference type="SUPFAM" id="SSF48371">
    <property type="entry name" value="ARM repeat"/>
    <property type="match status" value="1"/>
</dbReference>
<proteinExistence type="inferred from homology"/>
<evidence type="ECO:0008006" key="7">
    <source>
        <dbReference type="Google" id="ProtNLM"/>
    </source>
</evidence>
<comment type="caution">
    <text evidence="5">The sequence shown here is derived from an EMBL/GenBank/DDBJ whole genome shotgun (WGS) entry which is preliminary data.</text>
</comment>
<comment type="subcellular location">
    <subcellularLocation>
        <location evidence="1">Nucleus</location>
    </subcellularLocation>
</comment>
<organism evidence="5 6">
    <name type="scientific">Stephania japonica</name>
    <dbReference type="NCBI Taxonomy" id="461633"/>
    <lineage>
        <taxon>Eukaryota</taxon>
        <taxon>Viridiplantae</taxon>
        <taxon>Streptophyta</taxon>
        <taxon>Embryophyta</taxon>
        <taxon>Tracheophyta</taxon>
        <taxon>Spermatophyta</taxon>
        <taxon>Magnoliopsida</taxon>
        <taxon>Ranunculales</taxon>
        <taxon>Menispermaceae</taxon>
        <taxon>Menispermoideae</taxon>
        <taxon>Cissampelideae</taxon>
        <taxon>Stephania</taxon>
    </lineage>
</organism>
<dbReference type="GO" id="GO:0005730">
    <property type="term" value="C:nucleolus"/>
    <property type="evidence" value="ECO:0007669"/>
    <property type="project" value="InterPro"/>
</dbReference>
<keyword evidence="6" id="KW-1185">Reference proteome</keyword>
<name>A0AAP0I8T6_9MAGN</name>
<protein>
    <recommendedName>
        <fullName evidence="7">DNA polymerase V</fullName>
    </recommendedName>
</protein>
<feature type="region of interest" description="Disordered" evidence="4">
    <location>
        <begin position="858"/>
        <end position="932"/>
    </location>
</feature>
<dbReference type="GO" id="GO:0006355">
    <property type="term" value="P:regulation of DNA-templated transcription"/>
    <property type="evidence" value="ECO:0007669"/>
    <property type="project" value="InterPro"/>
</dbReference>
<evidence type="ECO:0000256" key="3">
    <source>
        <dbReference type="ARBA" id="ARBA00023242"/>
    </source>
</evidence>
<feature type="compositionally biased region" description="Basic and acidic residues" evidence="4">
    <location>
        <begin position="1"/>
        <end position="20"/>
    </location>
</feature>
<accession>A0AAP0I8T6</accession>
<dbReference type="PANTHER" id="PTHR13213:SF2">
    <property type="entry name" value="MYB-BINDING PROTEIN 1A"/>
    <property type="match status" value="1"/>
</dbReference>
<dbReference type="PANTHER" id="PTHR13213">
    <property type="entry name" value="MYB-BINDING PROTEIN 1A FAMILY MEMBER"/>
    <property type="match status" value="1"/>
</dbReference>
<feature type="compositionally biased region" description="Basic and acidic residues" evidence="4">
    <location>
        <begin position="54"/>
        <end position="69"/>
    </location>
</feature>
<dbReference type="InterPro" id="IPR016024">
    <property type="entry name" value="ARM-type_fold"/>
</dbReference>
<evidence type="ECO:0000256" key="1">
    <source>
        <dbReference type="ARBA" id="ARBA00004123"/>
    </source>
</evidence>
<dbReference type="GO" id="GO:0003677">
    <property type="term" value="F:DNA binding"/>
    <property type="evidence" value="ECO:0007669"/>
    <property type="project" value="InterPro"/>
</dbReference>
<evidence type="ECO:0000256" key="4">
    <source>
        <dbReference type="SAM" id="MobiDB-lite"/>
    </source>
</evidence>
<dbReference type="AlphaFoldDB" id="A0AAP0I8T6"/>
<feature type="compositionally biased region" description="Acidic residues" evidence="4">
    <location>
        <begin position="863"/>
        <end position="885"/>
    </location>
</feature>